<dbReference type="PANTHER" id="PTHR34605">
    <property type="entry name" value="PHAGE_INTEGRASE DOMAIN-CONTAINING PROTEIN"/>
    <property type="match status" value="1"/>
</dbReference>
<dbReference type="GO" id="GO:0015074">
    <property type="term" value="P:DNA integration"/>
    <property type="evidence" value="ECO:0007669"/>
    <property type="project" value="InterPro"/>
</dbReference>
<name>A0AAW6P6D3_9PSED</name>
<dbReference type="Gene3D" id="1.10.443.10">
    <property type="entry name" value="Intergrase catalytic core"/>
    <property type="match status" value="1"/>
</dbReference>
<evidence type="ECO:0000313" key="4">
    <source>
        <dbReference type="Proteomes" id="UP001220662"/>
    </source>
</evidence>
<dbReference type="InterPro" id="IPR002104">
    <property type="entry name" value="Integrase_catalytic"/>
</dbReference>
<evidence type="ECO:0000259" key="2">
    <source>
        <dbReference type="PROSITE" id="PS51898"/>
    </source>
</evidence>
<gene>
    <name evidence="3" type="ORF">P3W55_15050</name>
</gene>
<reference evidence="3" key="1">
    <citation type="submission" date="2023-03" db="EMBL/GenBank/DDBJ databases">
        <title>Draft assemblies of triclosan tolerant bacteria isolated from returned activated sludge.</title>
        <authorList>
            <person name="Van Hamelsveld S."/>
        </authorList>
    </citation>
    <scope>NUCLEOTIDE SEQUENCE</scope>
    <source>
        <strain evidence="3">GW210015_S63</strain>
    </source>
</reference>
<dbReference type="InterPro" id="IPR052925">
    <property type="entry name" value="Phage_Integrase-like_Recomb"/>
</dbReference>
<dbReference type="GO" id="GO:0003677">
    <property type="term" value="F:DNA binding"/>
    <property type="evidence" value="ECO:0007669"/>
    <property type="project" value="InterPro"/>
</dbReference>
<protein>
    <submittedName>
        <fullName evidence="3">Tyrosine-type recombinase/integrase</fullName>
    </submittedName>
</protein>
<dbReference type="GO" id="GO:0006310">
    <property type="term" value="P:DNA recombination"/>
    <property type="evidence" value="ECO:0007669"/>
    <property type="project" value="UniProtKB-KW"/>
</dbReference>
<proteinExistence type="predicted"/>
<dbReference type="InterPro" id="IPR013762">
    <property type="entry name" value="Integrase-like_cat_sf"/>
</dbReference>
<keyword evidence="1" id="KW-0233">DNA recombination</keyword>
<evidence type="ECO:0000256" key="1">
    <source>
        <dbReference type="ARBA" id="ARBA00023172"/>
    </source>
</evidence>
<dbReference type="PROSITE" id="PS51898">
    <property type="entry name" value="TYR_RECOMBINASE"/>
    <property type="match status" value="1"/>
</dbReference>
<dbReference type="SUPFAM" id="SSF56349">
    <property type="entry name" value="DNA breaking-rejoining enzymes"/>
    <property type="match status" value="1"/>
</dbReference>
<dbReference type="InterPro" id="IPR011010">
    <property type="entry name" value="DNA_brk_join_enz"/>
</dbReference>
<dbReference type="Proteomes" id="UP001220662">
    <property type="component" value="Unassembled WGS sequence"/>
</dbReference>
<dbReference type="EMBL" id="JARJLR010000246">
    <property type="protein sequence ID" value="MDF3843028.1"/>
    <property type="molecule type" value="Genomic_DNA"/>
</dbReference>
<dbReference type="Pfam" id="PF00589">
    <property type="entry name" value="Phage_integrase"/>
    <property type="match status" value="1"/>
</dbReference>
<dbReference type="AlphaFoldDB" id="A0AAW6P6D3"/>
<comment type="caution">
    <text evidence="3">The sequence shown here is derived from an EMBL/GenBank/DDBJ whole genome shotgun (WGS) entry which is preliminary data.</text>
</comment>
<evidence type="ECO:0000313" key="3">
    <source>
        <dbReference type="EMBL" id="MDF3843028.1"/>
    </source>
</evidence>
<feature type="domain" description="Tyr recombinase" evidence="2">
    <location>
        <begin position="1"/>
        <end position="153"/>
    </location>
</feature>
<dbReference type="PANTHER" id="PTHR34605:SF3">
    <property type="entry name" value="P CELL-TYPE AGGLUTINATION PROTEIN MAP4-LIKE-RELATED"/>
    <property type="match status" value="1"/>
</dbReference>
<sequence length="153" mass="17865">MRLRARRDHALILLGFWRAFRSDELCWLQVEHIELQSNRQFTVFVPRSKNDRENRGQRFTVPALKRLCPVKAYEAWLSISGLQQRPVFRALDRWGHLASEGLYVDSVSRILRQVMLRSGLEVECFSSHSLRPGFATWASDNGWSQKALMEYVG</sequence>
<accession>A0AAW6P6D3</accession>
<organism evidence="3 4">
    <name type="scientific">Pseudomonas citronellolis</name>
    <dbReference type="NCBI Taxonomy" id="53408"/>
    <lineage>
        <taxon>Bacteria</taxon>
        <taxon>Pseudomonadati</taxon>
        <taxon>Pseudomonadota</taxon>
        <taxon>Gammaproteobacteria</taxon>
        <taxon>Pseudomonadales</taxon>
        <taxon>Pseudomonadaceae</taxon>
        <taxon>Pseudomonas</taxon>
    </lineage>
</organism>